<comment type="caution">
    <text evidence="1">The sequence shown here is derived from an EMBL/GenBank/DDBJ whole genome shotgun (WGS) entry which is preliminary data.</text>
</comment>
<dbReference type="AlphaFoldDB" id="A0A9W8JK68"/>
<name>A0A9W8JK68_9AGAR</name>
<feature type="non-terminal residue" evidence="1">
    <location>
        <position position="258"/>
    </location>
</feature>
<organism evidence="1 2">
    <name type="scientific">Candolleomyces eurysporus</name>
    <dbReference type="NCBI Taxonomy" id="2828524"/>
    <lineage>
        <taxon>Eukaryota</taxon>
        <taxon>Fungi</taxon>
        <taxon>Dikarya</taxon>
        <taxon>Basidiomycota</taxon>
        <taxon>Agaricomycotina</taxon>
        <taxon>Agaricomycetes</taxon>
        <taxon>Agaricomycetidae</taxon>
        <taxon>Agaricales</taxon>
        <taxon>Agaricineae</taxon>
        <taxon>Psathyrellaceae</taxon>
        <taxon>Candolleomyces</taxon>
    </lineage>
</organism>
<accession>A0A9W8JK68</accession>
<reference evidence="1" key="1">
    <citation type="submission" date="2022-06" db="EMBL/GenBank/DDBJ databases">
        <title>Genome Sequence of Candolleomyces eurysporus.</title>
        <authorList>
            <person name="Buettner E."/>
        </authorList>
    </citation>
    <scope>NUCLEOTIDE SEQUENCE</scope>
    <source>
        <strain evidence="1">VTCC 930004</strain>
    </source>
</reference>
<proteinExistence type="predicted"/>
<evidence type="ECO:0000313" key="1">
    <source>
        <dbReference type="EMBL" id="KAJ2935937.1"/>
    </source>
</evidence>
<dbReference type="Proteomes" id="UP001140091">
    <property type="component" value="Unassembled WGS sequence"/>
</dbReference>
<evidence type="ECO:0000313" key="2">
    <source>
        <dbReference type="Proteomes" id="UP001140091"/>
    </source>
</evidence>
<sequence length="258" mass="27682">MVLAVAVAALTDPTDLSTFSGHSTNLHLRATSSNTTARCSKYSIKNDSPNGFTGQDSVGALRTVTYKQGGKNHVKVAGHDPSRGTDPTDHYVDTVTKREFNFDLNFGDFGPSPEPLQPKLPPPPPPPTIMSAIERAISELRAEPDSAIMSIQTVQKGGDDSDSQAAQLSDDNSKIIPALPNGEWNQKFIVELVPDTFELTFAIVLEDGTKVYVTSKDASAGDSLLVSCEPTVYGVGADDDGLLYVPPFYLGRHLFDVV</sequence>
<dbReference type="EMBL" id="JANBPK010000251">
    <property type="protein sequence ID" value="KAJ2935937.1"/>
    <property type="molecule type" value="Genomic_DNA"/>
</dbReference>
<gene>
    <name evidence="1" type="ORF">H1R20_g1157</name>
</gene>
<protein>
    <submittedName>
        <fullName evidence="1">Uncharacterized protein</fullName>
    </submittedName>
</protein>
<keyword evidence="2" id="KW-1185">Reference proteome</keyword>